<feature type="region of interest" description="Disordered" evidence="1">
    <location>
        <begin position="1"/>
        <end position="20"/>
    </location>
</feature>
<name>A0A182U4F5_9DIPT</name>
<accession>A0A182U4F5</accession>
<protein>
    <submittedName>
        <fullName evidence="2">Uncharacterized protein</fullName>
    </submittedName>
</protein>
<dbReference type="AlphaFoldDB" id="A0A182U4F5"/>
<evidence type="ECO:0000313" key="3">
    <source>
        <dbReference type="Proteomes" id="UP000075902"/>
    </source>
</evidence>
<feature type="compositionally biased region" description="Low complexity" evidence="1">
    <location>
        <begin position="58"/>
        <end position="76"/>
    </location>
</feature>
<feature type="region of interest" description="Disordered" evidence="1">
    <location>
        <begin position="155"/>
        <end position="205"/>
    </location>
</feature>
<feature type="region of interest" description="Disordered" evidence="1">
    <location>
        <begin position="56"/>
        <end position="100"/>
    </location>
</feature>
<dbReference type="EnsemblMetazoa" id="AMEC013721-RA">
    <property type="protein sequence ID" value="AMEC013721-PA"/>
    <property type="gene ID" value="AMEC013721"/>
</dbReference>
<dbReference type="STRING" id="34690.A0A182U4F5"/>
<keyword evidence="3" id="KW-1185">Reference proteome</keyword>
<proteinExistence type="predicted"/>
<evidence type="ECO:0000313" key="2">
    <source>
        <dbReference type="EnsemblMetazoa" id="AMEC013721-PA"/>
    </source>
</evidence>
<sequence length="332" mass="32939">MHHHHHGHHHGGLVGHLNSTLSHFHHPHAAYLQHAGGGGGGSAGLTISPSQSPAHCCVGPTGTTTGSGSGVASTAGGLMGPPQYPPPSSAHAAGGFTGGSGVTGGGTGGVGHLSGLLPTNPPNYSATMSMYANGRPVLASRIMESAVDVVPSQIPPPMELPPESSSFRSPPNYAQTAHRRIAGSSNSSNSSTTIPPPYPAPHQNFGNSSRIISAVGISPIASNFVAPTVNALSPMYTGNSGGGGTSVASPGVVSGVCASLPPAIPARLHETIDSGPPPLPPPSIDLSAESSSVTVLSSAASGEAAAKQQEDSVNHPNDSVETDRLATISTDV</sequence>
<evidence type="ECO:0000256" key="1">
    <source>
        <dbReference type="SAM" id="MobiDB-lite"/>
    </source>
</evidence>
<feature type="compositionally biased region" description="Low complexity" evidence="1">
    <location>
        <begin position="286"/>
        <end position="301"/>
    </location>
</feature>
<feature type="region of interest" description="Disordered" evidence="1">
    <location>
        <begin position="270"/>
        <end position="332"/>
    </location>
</feature>
<dbReference type="VEuPathDB" id="VectorBase:AMEC013721"/>
<organism evidence="2 3">
    <name type="scientific">Anopheles melas</name>
    <dbReference type="NCBI Taxonomy" id="34690"/>
    <lineage>
        <taxon>Eukaryota</taxon>
        <taxon>Metazoa</taxon>
        <taxon>Ecdysozoa</taxon>
        <taxon>Arthropoda</taxon>
        <taxon>Hexapoda</taxon>
        <taxon>Insecta</taxon>
        <taxon>Pterygota</taxon>
        <taxon>Neoptera</taxon>
        <taxon>Endopterygota</taxon>
        <taxon>Diptera</taxon>
        <taxon>Nematocera</taxon>
        <taxon>Culicoidea</taxon>
        <taxon>Culicidae</taxon>
        <taxon>Anophelinae</taxon>
        <taxon>Anopheles</taxon>
    </lineage>
</organism>
<feature type="compositionally biased region" description="Basic residues" evidence="1">
    <location>
        <begin position="1"/>
        <end position="11"/>
    </location>
</feature>
<dbReference type="Proteomes" id="UP000075902">
    <property type="component" value="Unassembled WGS sequence"/>
</dbReference>
<reference evidence="3" key="1">
    <citation type="submission" date="2014-01" db="EMBL/GenBank/DDBJ databases">
        <title>The Genome Sequence of Anopheles melas CM1001059_A (V2).</title>
        <authorList>
            <consortium name="The Broad Institute Genomics Platform"/>
            <person name="Neafsey D.E."/>
            <person name="Besansky N."/>
            <person name="Howell P."/>
            <person name="Walton C."/>
            <person name="Young S.K."/>
            <person name="Zeng Q."/>
            <person name="Gargeya S."/>
            <person name="Fitzgerald M."/>
            <person name="Haas B."/>
            <person name="Abouelleil A."/>
            <person name="Allen A.W."/>
            <person name="Alvarado L."/>
            <person name="Arachchi H.M."/>
            <person name="Berlin A.M."/>
            <person name="Chapman S.B."/>
            <person name="Gainer-Dewar J."/>
            <person name="Goldberg J."/>
            <person name="Griggs A."/>
            <person name="Gujja S."/>
            <person name="Hansen M."/>
            <person name="Howarth C."/>
            <person name="Imamovic A."/>
            <person name="Ireland A."/>
            <person name="Larimer J."/>
            <person name="McCowan C."/>
            <person name="Murphy C."/>
            <person name="Pearson M."/>
            <person name="Poon T.W."/>
            <person name="Priest M."/>
            <person name="Roberts A."/>
            <person name="Saif S."/>
            <person name="Shea T."/>
            <person name="Sisk P."/>
            <person name="Sykes S."/>
            <person name="Wortman J."/>
            <person name="Nusbaum C."/>
            <person name="Birren B."/>
        </authorList>
    </citation>
    <scope>NUCLEOTIDE SEQUENCE [LARGE SCALE GENOMIC DNA]</scope>
    <source>
        <strain evidence="3">CM1001059</strain>
    </source>
</reference>
<reference evidence="2" key="2">
    <citation type="submission" date="2020-05" db="UniProtKB">
        <authorList>
            <consortium name="EnsemblMetazoa"/>
        </authorList>
    </citation>
    <scope>IDENTIFICATION</scope>
    <source>
        <strain evidence="2">CM1001059</strain>
    </source>
</reference>